<dbReference type="InterPro" id="IPR036388">
    <property type="entry name" value="WH-like_DNA-bd_sf"/>
</dbReference>
<sequence>MRRRLPSIGALTAFEAAARHLSITRAAAELALTESAVSRQISLLEEQLGVRLFHRIKKRISLTRAGAMYGERVMQTIERIERDTQEVMGHEGGGVVLEIAALPTVGSQWLVPRLASFYDGQPGATVHVSARSTRFFFSESALDGALYFGAPDWPGAGVDHLFDEVLLPVGSPALLRDAAAPGPRDIVGCRLLHLMTRPEAWRHWCAAAGLSDVNVMRGPRFEIQSMLISAACAGLGVALLPRFLIGDQLRSGKLKVLSDLAVRSEGAYYFAYPVENAGDPALAVFRAWLQAQTESLRKRTRAGDAAPAARGLSSRPGRARVAAPRGRAG</sequence>
<evidence type="ECO:0000256" key="2">
    <source>
        <dbReference type="ARBA" id="ARBA00023015"/>
    </source>
</evidence>
<evidence type="ECO:0000313" key="8">
    <source>
        <dbReference type="Proteomes" id="UP000292445"/>
    </source>
</evidence>
<dbReference type="Gene3D" id="3.40.190.10">
    <property type="entry name" value="Periplasmic binding protein-like II"/>
    <property type="match status" value="2"/>
</dbReference>
<evidence type="ECO:0000256" key="3">
    <source>
        <dbReference type="ARBA" id="ARBA00023125"/>
    </source>
</evidence>
<evidence type="ECO:0000256" key="4">
    <source>
        <dbReference type="ARBA" id="ARBA00023163"/>
    </source>
</evidence>
<dbReference type="GO" id="GO:0006351">
    <property type="term" value="P:DNA-templated transcription"/>
    <property type="evidence" value="ECO:0007669"/>
    <property type="project" value="TreeGrafter"/>
</dbReference>
<dbReference type="FunFam" id="1.10.10.10:FF:000001">
    <property type="entry name" value="LysR family transcriptional regulator"/>
    <property type="match status" value="1"/>
</dbReference>
<dbReference type="InterPro" id="IPR036390">
    <property type="entry name" value="WH_DNA-bd_sf"/>
</dbReference>
<evidence type="ECO:0000256" key="1">
    <source>
        <dbReference type="ARBA" id="ARBA00009437"/>
    </source>
</evidence>
<dbReference type="InterPro" id="IPR058163">
    <property type="entry name" value="LysR-type_TF_proteobact-type"/>
</dbReference>
<dbReference type="Pfam" id="PF00126">
    <property type="entry name" value="HTH_1"/>
    <property type="match status" value="1"/>
</dbReference>
<dbReference type="GO" id="GO:0043565">
    <property type="term" value="F:sequence-specific DNA binding"/>
    <property type="evidence" value="ECO:0007669"/>
    <property type="project" value="TreeGrafter"/>
</dbReference>
<dbReference type="Pfam" id="PF03466">
    <property type="entry name" value="LysR_substrate"/>
    <property type="match status" value="1"/>
</dbReference>
<dbReference type="PROSITE" id="PS50931">
    <property type="entry name" value="HTH_LYSR"/>
    <property type="match status" value="1"/>
</dbReference>
<keyword evidence="2" id="KW-0805">Transcription regulation</keyword>
<organism evidence="7 8">
    <name type="scientific">Pigmentiphaga kullae</name>
    <dbReference type="NCBI Taxonomy" id="151784"/>
    <lineage>
        <taxon>Bacteria</taxon>
        <taxon>Pseudomonadati</taxon>
        <taxon>Pseudomonadota</taxon>
        <taxon>Betaproteobacteria</taxon>
        <taxon>Burkholderiales</taxon>
        <taxon>Alcaligenaceae</taxon>
        <taxon>Pigmentiphaga</taxon>
    </lineage>
</organism>
<reference evidence="7 8" key="1">
    <citation type="submission" date="2019-02" db="EMBL/GenBank/DDBJ databases">
        <title>Genomic Encyclopedia of Type Strains, Phase IV (KMG-IV): sequencing the most valuable type-strain genomes for metagenomic binning, comparative biology and taxonomic classification.</title>
        <authorList>
            <person name="Goeker M."/>
        </authorList>
    </citation>
    <scope>NUCLEOTIDE SEQUENCE [LARGE SCALE GENOMIC DNA]</scope>
    <source>
        <strain evidence="7 8">K24</strain>
    </source>
</reference>
<protein>
    <submittedName>
        <fullName evidence="7">LysR family transcriptional regulator</fullName>
    </submittedName>
</protein>
<keyword evidence="4" id="KW-0804">Transcription</keyword>
<evidence type="ECO:0000313" key="7">
    <source>
        <dbReference type="EMBL" id="RZS78143.1"/>
    </source>
</evidence>
<dbReference type="PANTHER" id="PTHR30537">
    <property type="entry name" value="HTH-TYPE TRANSCRIPTIONAL REGULATOR"/>
    <property type="match status" value="1"/>
</dbReference>
<feature type="compositionally biased region" description="Low complexity" evidence="5">
    <location>
        <begin position="315"/>
        <end position="329"/>
    </location>
</feature>
<evidence type="ECO:0000259" key="6">
    <source>
        <dbReference type="PROSITE" id="PS50931"/>
    </source>
</evidence>
<dbReference type="PANTHER" id="PTHR30537:SF26">
    <property type="entry name" value="GLYCINE CLEAVAGE SYSTEM TRANSCRIPTIONAL ACTIVATOR"/>
    <property type="match status" value="1"/>
</dbReference>
<gene>
    <name evidence="7" type="ORF">EV675_4784</name>
</gene>
<dbReference type="GO" id="GO:0003700">
    <property type="term" value="F:DNA-binding transcription factor activity"/>
    <property type="evidence" value="ECO:0007669"/>
    <property type="project" value="InterPro"/>
</dbReference>
<dbReference type="AlphaFoldDB" id="A0A4Q7N7Y8"/>
<dbReference type="OrthoDB" id="9178397at2"/>
<comment type="similarity">
    <text evidence="1">Belongs to the LysR transcriptional regulatory family.</text>
</comment>
<dbReference type="InterPro" id="IPR005119">
    <property type="entry name" value="LysR_subst-bd"/>
</dbReference>
<dbReference type="SUPFAM" id="SSF46785">
    <property type="entry name" value="Winged helix' DNA-binding domain"/>
    <property type="match status" value="1"/>
</dbReference>
<dbReference type="Gene3D" id="1.10.10.10">
    <property type="entry name" value="Winged helix-like DNA-binding domain superfamily/Winged helix DNA-binding domain"/>
    <property type="match status" value="1"/>
</dbReference>
<evidence type="ECO:0000256" key="5">
    <source>
        <dbReference type="SAM" id="MobiDB-lite"/>
    </source>
</evidence>
<comment type="caution">
    <text evidence="7">The sequence shown here is derived from an EMBL/GenBank/DDBJ whole genome shotgun (WGS) entry which is preliminary data.</text>
</comment>
<proteinExistence type="inferred from homology"/>
<keyword evidence="8" id="KW-1185">Reference proteome</keyword>
<feature type="domain" description="HTH lysR-type" evidence="6">
    <location>
        <begin position="6"/>
        <end position="63"/>
    </location>
</feature>
<dbReference type="EMBL" id="SGXC01000003">
    <property type="protein sequence ID" value="RZS78143.1"/>
    <property type="molecule type" value="Genomic_DNA"/>
</dbReference>
<feature type="region of interest" description="Disordered" evidence="5">
    <location>
        <begin position="299"/>
        <end position="329"/>
    </location>
</feature>
<dbReference type="Proteomes" id="UP000292445">
    <property type="component" value="Unassembled WGS sequence"/>
</dbReference>
<name>A0A4Q7N7Y8_9BURK</name>
<accession>A0A4Q7N7Y8</accession>
<keyword evidence="3" id="KW-0238">DNA-binding</keyword>
<dbReference type="InterPro" id="IPR000847">
    <property type="entry name" value="LysR_HTH_N"/>
</dbReference>
<dbReference type="SUPFAM" id="SSF53850">
    <property type="entry name" value="Periplasmic binding protein-like II"/>
    <property type="match status" value="1"/>
</dbReference>
<dbReference type="PRINTS" id="PR00039">
    <property type="entry name" value="HTHLYSR"/>
</dbReference>